<keyword evidence="2" id="KW-0479">Metal-binding</keyword>
<feature type="domain" description="Metallo-beta-lactamase" evidence="5">
    <location>
        <begin position="47"/>
        <end position="260"/>
    </location>
</feature>
<dbReference type="EMBL" id="JADKIO010000005">
    <property type="protein sequence ID" value="MBK9795482.1"/>
    <property type="molecule type" value="Genomic_DNA"/>
</dbReference>
<comment type="similarity">
    <text evidence="1">Belongs to the metallo-beta-lactamase superfamily.</text>
</comment>
<evidence type="ECO:0000313" key="6">
    <source>
        <dbReference type="EMBL" id="MBK9795482.1"/>
    </source>
</evidence>
<keyword evidence="4" id="KW-0862">Zinc</keyword>
<dbReference type="GO" id="GO:0046872">
    <property type="term" value="F:metal ion binding"/>
    <property type="evidence" value="ECO:0007669"/>
    <property type="project" value="UniProtKB-KW"/>
</dbReference>
<protein>
    <submittedName>
        <fullName evidence="6">MBL fold metallo-hydrolase</fullName>
    </submittedName>
</protein>
<evidence type="ECO:0000313" key="7">
    <source>
        <dbReference type="Proteomes" id="UP000886657"/>
    </source>
</evidence>
<dbReference type="InterPro" id="IPR051013">
    <property type="entry name" value="MBL_superfamily_lactonases"/>
</dbReference>
<reference evidence="6" key="1">
    <citation type="submission" date="2020-10" db="EMBL/GenBank/DDBJ databases">
        <title>Connecting structure to function with the recovery of over 1000 high-quality activated sludge metagenome-assembled genomes encoding full-length rRNA genes using long-read sequencing.</title>
        <authorList>
            <person name="Singleton C.M."/>
            <person name="Petriglieri F."/>
            <person name="Kristensen J.M."/>
            <person name="Kirkegaard R.H."/>
            <person name="Michaelsen T.Y."/>
            <person name="Andersen M.H."/>
            <person name="Karst S.M."/>
            <person name="Dueholm M.S."/>
            <person name="Nielsen P.H."/>
            <person name="Albertsen M."/>
        </authorList>
    </citation>
    <scope>NUCLEOTIDE SEQUENCE</scope>
    <source>
        <strain evidence="6">Skiv_18-Q3-R9-52_MAXAC.067</strain>
    </source>
</reference>
<comment type="caution">
    <text evidence="6">The sequence shown here is derived from an EMBL/GenBank/DDBJ whole genome shotgun (WGS) entry which is preliminary data.</text>
</comment>
<evidence type="ECO:0000256" key="4">
    <source>
        <dbReference type="ARBA" id="ARBA00022833"/>
    </source>
</evidence>
<accession>A0A9D7XGY2</accession>
<dbReference type="Pfam" id="PF00753">
    <property type="entry name" value="Lactamase_B"/>
    <property type="match status" value="1"/>
</dbReference>
<dbReference type="InterPro" id="IPR001279">
    <property type="entry name" value="Metallo-B-lactamas"/>
</dbReference>
<dbReference type="GO" id="GO:0016787">
    <property type="term" value="F:hydrolase activity"/>
    <property type="evidence" value="ECO:0007669"/>
    <property type="project" value="UniProtKB-KW"/>
</dbReference>
<dbReference type="SUPFAM" id="SSF56281">
    <property type="entry name" value="Metallo-hydrolase/oxidoreductase"/>
    <property type="match status" value="1"/>
</dbReference>
<dbReference type="SMART" id="SM00849">
    <property type="entry name" value="Lactamase_B"/>
    <property type="match status" value="1"/>
</dbReference>
<organism evidence="6 7">
    <name type="scientific">Candidatus Geothrix skivensis</name>
    <dbReference type="NCBI Taxonomy" id="2954439"/>
    <lineage>
        <taxon>Bacteria</taxon>
        <taxon>Pseudomonadati</taxon>
        <taxon>Acidobacteriota</taxon>
        <taxon>Holophagae</taxon>
        <taxon>Holophagales</taxon>
        <taxon>Holophagaceae</taxon>
        <taxon>Geothrix</taxon>
    </lineage>
</organism>
<evidence type="ECO:0000256" key="3">
    <source>
        <dbReference type="ARBA" id="ARBA00022801"/>
    </source>
</evidence>
<sequence>MQFGPWDVQIVSGGTFRLDGGAMFGTVPKLVWNKLYPADEENQILAATNCLLIRGEVNGQRHVILVDNGNGDKESDAFMARFKFQGRGVLDASLAKLGVKPADITLCILTHLHFDHAGGSTRFDANGKLVPSFPQARYVVQGKDLADAKQPHLRVKASYLPQNWEPLESAGLLDTVEGATELLPGLSVRPAPGHIEGLQNVVIEGGGRRLVYLADLIPTARHIQPAWVMGYDLDVVTCVDERLKVLEEVSGTGTFCVFEHDPDIPVGTVDRDAKGKYLVTPTSL</sequence>
<evidence type="ECO:0000256" key="2">
    <source>
        <dbReference type="ARBA" id="ARBA00022723"/>
    </source>
</evidence>
<dbReference type="InterPro" id="IPR036866">
    <property type="entry name" value="RibonucZ/Hydroxyglut_hydro"/>
</dbReference>
<evidence type="ECO:0000259" key="5">
    <source>
        <dbReference type="SMART" id="SM00849"/>
    </source>
</evidence>
<dbReference type="Gene3D" id="3.60.15.10">
    <property type="entry name" value="Ribonuclease Z/Hydroxyacylglutathione hydrolase-like"/>
    <property type="match status" value="1"/>
</dbReference>
<dbReference type="Proteomes" id="UP000886657">
    <property type="component" value="Unassembled WGS sequence"/>
</dbReference>
<evidence type="ECO:0000256" key="1">
    <source>
        <dbReference type="ARBA" id="ARBA00007749"/>
    </source>
</evidence>
<proteinExistence type="inferred from homology"/>
<gene>
    <name evidence="6" type="ORF">IPP58_03120</name>
</gene>
<dbReference type="CDD" id="cd16281">
    <property type="entry name" value="metallo-hydrolase-like_MBL-fold"/>
    <property type="match status" value="1"/>
</dbReference>
<dbReference type="AlphaFoldDB" id="A0A9D7XGY2"/>
<keyword evidence="3" id="KW-0378">Hydrolase</keyword>
<dbReference type="PANTHER" id="PTHR42978">
    <property type="entry name" value="QUORUM-QUENCHING LACTONASE YTNP-RELATED-RELATED"/>
    <property type="match status" value="1"/>
</dbReference>
<dbReference type="PANTHER" id="PTHR42978:SF6">
    <property type="entry name" value="QUORUM-QUENCHING LACTONASE YTNP-RELATED"/>
    <property type="match status" value="1"/>
</dbReference>
<name>A0A9D7XGY2_9BACT</name>